<evidence type="ECO:0000256" key="5">
    <source>
        <dbReference type="SAM" id="MobiDB-lite"/>
    </source>
</evidence>
<evidence type="ECO:0000259" key="6">
    <source>
        <dbReference type="PROSITE" id="PS50893"/>
    </source>
</evidence>
<reference evidence="7" key="2">
    <citation type="submission" date="2021-04" db="EMBL/GenBank/DDBJ databases">
        <authorList>
            <person name="Gilroy R."/>
        </authorList>
    </citation>
    <scope>NUCLEOTIDE SEQUENCE</scope>
    <source>
        <strain evidence="7">ChiHecec2B26-446</strain>
    </source>
</reference>
<keyword evidence="2" id="KW-0547">Nucleotide-binding</keyword>
<dbReference type="GO" id="GO:0005524">
    <property type="term" value="F:ATP binding"/>
    <property type="evidence" value="ECO:0007669"/>
    <property type="project" value="UniProtKB-KW"/>
</dbReference>
<evidence type="ECO:0000256" key="2">
    <source>
        <dbReference type="ARBA" id="ARBA00022741"/>
    </source>
</evidence>
<dbReference type="GO" id="GO:0098796">
    <property type="term" value="C:membrane protein complex"/>
    <property type="evidence" value="ECO:0007669"/>
    <property type="project" value="UniProtKB-ARBA"/>
</dbReference>
<dbReference type="EMBL" id="DXHV01000052">
    <property type="protein sequence ID" value="HIW00491.1"/>
    <property type="molecule type" value="Genomic_DNA"/>
</dbReference>
<dbReference type="AlphaFoldDB" id="A0A9D1PWQ8"/>
<dbReference type="FunFam" id="3.40.50.300:FF:000032">
    <property type="entry name" value="Export ABC transporter ATP-binding protein"/>
    <property type="match status" value="1"/>
</dbReference>
<reference evidence="7" key="1">
    <citation type="journal article" date="2021" name="PeerJ">
        <title>Extensive microbial diversity within the chicken gut microbiome revealed by metagenomics and culture.</title>
        <authorList>
            <person name="Gilroy R."/>
            <person name="Ravi A."/>
            <person name="Getino M."/>
            <person name="Pursley I."/>
            <person name="Horton D.L."/>
            <person name="Alikhan N.F."/>
            <person name="Baker D."/>
            <person name="Gharbi K."/>
            <person name="Hall N."/>
            <person name="Watson M."/>
            <person name="Adriaenssens E.M."/>
            <person name="Foster-Nyarko E."/>
            <person name="Jarju S."/>
            <person name="Secka A."/>
            <person name="Antonio M."/>
            <person name="Oren A."/>
            <person name="Chaudhuri R.R."/>
            <person name="La Ragione R."/>
            <person name="Hildebrand F."/>
            <person name="Pallen M.J."/>
        </authorList>
    </citation>
    <scope>NUCLEOTIDE SEQUENCE</scope>
    <source>
        <strain evidence="7">ChiHecec2B26-446</strain>
    </source>
</reference>
<protein>
    <submittedName>
        <fullName evidence="7">ABC transporter ATP-binding protein</fullName>
    </submittedName>
</protein>
<dbReference type="InterPro" id="IPR015854">
    <property type="entry name" value="ABC_transpr_LolD-like"/>
</dbReference>
<organism evidence="7 8">
    <name type="scientific">Candidatus Desulfovibrio intestinipullorum</name>
    <dbReference type="NCBI Taxonomy" id="2838536"/>
    <lineage>
        <taxon>Bacteria</taxon>
        <taxon>Pseudomonadati</taxon>
        <taxon>Thermodesulfobacteriota</taxon>
        <taxon>Desulfovibrionia</taxon>
        <taxon>Desulfovibrionales</taxon>
        <taxon>Desulfovibrionaceae</taxon>
        <taxon>Desulfovibrio</taxon>
    </lineage>
</organism>
<dbReference type="Proteomes" id="UP000886752">
    <property type="component" value="Unassembled WGS sequence"/>
</dbReference>
<sequence>MQLTDAQPADRQQKDTQLTDTPLIDMRHIGKTFVQADMETRVLHDISLRVWPGDFLALTGSSGSGKSTLLYIMGLLDQASSGSYHLQGQDVSTLDDAAASAFRNAVTGFVFQSFFLIPYASALDNVLLPGVYSQVPDRELRARAEELLVRVGLGDRMHHKPNQLSGGQQQRVALARALLQEPALLLADEPTGQLDTATSRSILELFQKINEGGTTIIMVTHSPETAACARKRIVMRDGRIHPDIPDEAEQPDRPDERS</sequence>
<dbReference type="SMART" id="SM00382">
    <property type="entry name" value="AAA"/>
    <property type="match status" value="1"/>
</dbReference>
<dbReference type="PROSITE" id="PS50893">
    <property type="entry name" value="ABC_TRANSPORTER_2"/>
    <property type="match status" value="1"/>
</dbReference>
<evidence type="ECO:0000256" key="4">
    <source>
        <dbReference type="ARBA" id="ARBA00038388"/>
    </source>
</evidence>
<dbReference type="SUPFAM" id="SSF52540">
    <property type="entry name" value="P-loop containing nucleoside triphosphate hydrolases"/>
    <property type="match status" value="1"/>
</dbReference>
<dbReference type="InterPro" id="IPR003593">
    <property type="entry name" value="AAA+_ATPase"/>
</dbReference>
<evidence type="ECO:0000313" key="8">
    <source>
        <dbReference type="Proteomes" id="UP000886752"/>
    </source>
</evidence>
<dbReference type="CDD" id="cd03255">
    <property type="entry name" value="ABC_MJ0796_LolCDE_FtsE"/>
    <property type="match status" value="1"/>
</dbReference>
<comment type="similarity">
    <text evidence="4">Belongs to the ABC transporter superfamily. Macrolide exporter (TC 3.A.1.122) family.</text>
</comment>
<feature type="domain" description="ABC transporter" evidence="6">
    <location>
        <begin position="24"/>
        <end position="258"/>
    </location>
</feature>
<dbReference type="Gene3D" id="3.40.50.300">
    <property type="entry name" value="P-loop containing nucleotide triphosphate hydrolases"/>
    <property type="match status" value="1"/>
</dbReference>
<dbReference type="InterPro" id="IPR017911">
    <property type="entry name" value="MacB-like_ATP-bd"/>
</dbReference>
<dbReference type="GO" id="GO:0016887">
    <property type="term" value="F:ATP hydrolysis activity"/>
    <property type="evidence" value="ECO:0007669"/>
    <property type="project" value="InterPro"/>
</dbReference>
<name>A0A9D1PWQ8_9BACT</name>
<gene>
    <name evidence="7" type="ORF">H9894_04805</name>
</gene>
<dbReference type="PANTHER" id="PTHR24220">
    <property type="entry name" value="IMPORT ATP-BINDING PROTEIN"/>
    <property type="match status" value="1"/>
</dbReference>
<feature type="region of interest" description="Disordered" evidence="5">
    <location>
        <begin position="237"/>
        <end position="258"/>
    </location>
</feature>
<dbReference type="InterPro" id="IPR027417">
    <property type="entry name" value="P-loop_NTPase"/>
</dbReference>
<dbReference type="GO" id="GO:0005886">
    <property type="term" value="C:plasma membrane"/>
    <property type="evidence" value="ECO:0007669"/>
    <property type="project" value="TreeGrafter"/>
</dbReference>
<evidence type="ECO:0000256" key="3">
    <source>
        <dbReference type="ARBA" id="ARBA00022840"/>
    </source>
</evidence>
<dbReference type="PROSITE" id="PS00211">
    <property type="entry name" value="ABC_TRANSPORTER_1"/>
    <property type="match status" value="1"/>
</dbReference>
<evidence type="ECO:0000313" key="7">
    <source>
        <dbReference type="EMBL" id="HIW00491.1"/>
    </source>
</evidence>
<dbReference type="GO" id="GO:0022857">
    <property type="term" value="F:transmembrane transporter activity"/>
    <property type="evidence" value="ECO:0007669"/>
    <property type="project" value="TreeGrafter"/>
</dbReference>
<comment type="caution">
    <text evidence="7">The sequence shown here is derived from an EMBL/GenBank/DDBJ whole genome shotgun (WGS) entry which is preliminary data.</text>
</comment>
<dbReference type="PANTHER" id="PTHR24220:SF86">
    <property type="entry name" value="ABC TRANSPORTER ABCH.1"/>
    <property type="match status" value="1"/>
</dbReference>
<keyword evidence="3 7" id="KW-0067">ATP-binding</keyword>
<accession>A0A9D1PWQ8</accession>
<evidence type="ECO:0000256" key="1">
    <source>
        <dbReference type="ARBA" id="ARBA00022448"/>
    </source>
</evidence>
<dbReference type="Pfam" id="PF00005">
    <property type="entry name" value="ABC_tran"/>
    <property type="match status" value="1"/>
</dbReference>
<dbReference type="InterPro" id="IPR003439">
    <property type="entry name" value="ABC_transporter-like_ATP-bd"/>
</dbReference>
<dbReference type="InterPro" id="IPR017871">
    <property type="entry name" value="ABC_transporter-like_CS"/>
</dbReference>
<feature type="region of interest" description="Disordered" evidence="5">
    <location>
        <begin position="1"/>
        <end position="20"/>
    </location>
</feature>
<keyword evidence="1" id="KW-0813">Transport</keyword>
<proteinExistence type="inferred from homology"/>